<evidence type="ECO:0000256" key="7">
    <source>
        <dbReference type="HAMAP-Rule" id="MF_00100"/>
    </source>
</evidence>
<dbReference type="CDD" id="cd03702">
    <property type="entry name" value="IF2_mtIF2_II"/>
    <property type="match status" value="1"/>
</dbReference>
<dbReference type="GO" id="GO:0003924">
    <property type="term" value="F:GTPase activity"/>
    <property type="evidence" value="ECO:0007669"/>
    <property type="project" value="UniProtKB-UniRule"/>
</dbReference>
<dbReference type="InterPro" id="IPR027417">
    <property type="entry name" value="P-loop_NTPase"/>
</dbReference>
<evidence type="ECO:0000256" key="4">
    <source>
        <dbReference type="ARBA" id="ARBA00022741"/>
    </source>
</evidence>
<dbReference type="InterPro" id="IPR053905">
    <property type="entry name" value="EF-G-like_DII"/>
</dbReference>
<dbReference type="HAMAP" id="MF_00100_B">
    <property type="entry name" value="IF_2_B"/>
    <property type="match status" value="1"/>
</dbReference>
<proteinExistence type="inferred from homology"/>
<evidence type="ECO:0000256" key="8">
    <source>
        <dbReference type="RuleBase" id="RU000644"/>
    </source>
</evidence>
<dbReference type="InterPro" id="IPR000795">
    <property type="entry name" value="T_Tr_GTP-bd_dom"/>
</dbReference>
<dbReference type="Gene3D" id="3.40.50.300">
    <property type="entry name" value="P-loop containing nucleotide triphosphate hydrolases"/>
    <property type="match status" value="1"/>
</dbReference>
<accession>A0A2M7XDX9</accession>
<evidence type="ECO:0000313" key="10">
    <source>
        <dbReference type="EMBL" id="PJA46077.1"/>
    </source>
</evidence>
<dbReference type="InterPro" id="IPR000178">
    <property type="entry name" value="TF_IF2_bacterial-like"/>
</dbReference>
<dbReference type="InterPro" id="IPR036925">
    <property type="entry name" value="TIF_IF2_dom3_sf"/>
</dbReference>
<dbReference type="Pfam" id="PF00009">
    <property type="entry name" value="GTP_EFTU"/>
    <property type="match status" value="1"/>
</dbReference>
<comment type="similarity">
    <text evidence="1 7 8">Belongs to the TRAFAC class translation factor GTPase superfamily. Classic translation factor GTPase family. IF-2 subfamily.</text>
</comment>
<dbReference type="GO" id="GO:0005525">
    <property type="term" value="F:GTP binding"/>
    <property type="evidence" value="ECO:0007669"/>
    <property type="project" value="UniProtKB-KW"/>
</dbReference>
<dbReference type="NCBIfam" id="TIGR00231">
    <property type="entry name" value="small_GTP"/>
    <property type="match status" value="1"/>
</dbReference>
<dbReference type="GO" id="GO:0005737">
    <property type="term" value="C:cytoplasm"/>
    <property type="evidence" value="ECO:0007669"/>
    <property type="project" value="UniProtKB-SubCell"/>
</dbReference>
<evidence type="ECO:0000256" key="5">
    <source>
        <dbReference type="ARBA" id="ARBA00022917"/>
    </source>
</evidence>
<dbReference type="InterPro" id="IPR005225">
    <property type="entry name" value="Small_GTP-bd"/>
</dbReference>
<comment type="caution">
    <text evidence="10">The sequence shown here is derived from an EMBL/GenBank/DDBJ whole genome shotgun (WGS) entry which is preliminary data.</text>
</comment>
<feature type="domain" description="Tr-type G" evidence="9">
    <location>
        <begin position="167"/>
        <end position="336"/>
    </location>
</feature>
<reference evidence="11" key="1">
    <citation type="submission" date="2017-09" db="EMBL/GenBank/DDBJ databases">
        <title>Depth-based differentiation of microbial function through sediment-hosted aquifers and enrichment of novel symbionts in the deep terrestrial subsurface.</title>
        <authorList>
            <person name="Probst A.J."/>
            <person name="Ladd B."/>
            <person name="Jarett J.K."/>
            <person name="Geller-Mcgrath D.E."/>
            <person name="Sieber C.M.K."/>
            <person name="Emerson J.B."/>
            <person name="Anantharaman K."/>
            <person name="Thomas B.C."/>
            <person name="Malmstrom R."/>
            <person name="Stieglmeier M."/>
            <person name="Klingl A."/>
            <person name="Woyke T."/>
            <person name="Ryan C.M."/>
            <person name="Banfield J.F."/>
        </authorList>
    </citation>
    <scope>NUCLEOTIDE SEQUENCE [LARGE SCALE GENOMIC DNA]</scope>
</reference>
<dbReference type="CDD" id="cd01887">
    <property type="entry name" value="IF2_eIF5B"/>
    <property type="match status" value="1"/>
</dbReference>
<dbReference type="Proteomes" id="UP000231263">
    <property type="component" value="Unassembled WGS sequence"/>
</dbReference>
<dbReference type="InterPro" id="IPR023115">
    <property type="entry name" value="TIF_IF2_dom3"/>
</dbReference>
<dbReference type="PANTHER" id="PTHR43381:SF4">
    <property type="entry name" value="EUKARYOTIC TRANSLATION INITIATION FACTOR 5B"/>
    <property type="match status" value="1"/>
</dbReference>
<organism evidence="10 11">
    <name type="scientific">Candidatus Uhrbacteria bacterium CG_4_9_14_3_um_filter_41_35</name>
    <dbReference type="NCBI Taxonomy" id="1975034"/>
    <lineage>
        <taxon>Bacteria</taxon>
        <taxon>Candidatus Uhriibacteriota</taxon>
    </lineage>
</organism>
<dbReference type="InterPro" id="IPR009000">
    <property type="entry name" value="Transl_B-barrel_sf"/>
</dbReference>
<dbReference type="Pfam" id="PF22042">
    <property type="entry name" value="EF-G_D2"/>
    <property type="match status" value="1"/>
</dbReference>
<dbReference type="SUPFAM" id="SSF50447">
    <property type="entry name" value="Translation proteins"/>
    <property type="match status" value="2"/>
</dbReference>
<dbReference type="CDD" id="cd03692">
    <property type="entry name" value="mtIF2_IVc"/>
    <property type="match status" value="1"/>
</dbReference>
<evidence type="ECO:0000256" key="6">
    <source>
        <dbReference type="ARBA" id="ARBA00023134"/>
    </source>
</evidence>
<sequence>MNITELARRLRVPAEELRNKLPDLGFDIGSKALKVPDRDVNRITRAWGEYRKRQYLVKKREEQRAKEERKLAVKDGTADKVSLPPIITVRDFAEVLNMPIAKVMQELMRAGILASLNERIDFATASIVAEDLGFLAEPLEAEQEEGDAGTDRLETVMSETAGKDLETRPPVIVVMGHVDHGKTRLLDAIRDTNVMGGESGGITQHIGAYQVNRHDRLLTFIDTPGHEAFTVMRSRGAKVSDIAIIVVAADDGIQPQTIEAINIVKAAKMPFIIAINKIDKENANVERVKGQLGEHNLIPEEWGGETLVIEISAKNNINIDKILDTLILVTDIEKDKIVANPNRQAIGTIIESHIDKGQGPVATVLVQTGTLKNGDVMGVRGVNYGRVRAMKTWDGKNIQKALPSTPVKILGLKDAPSVGDILEVQEDAKLLEKLKAQPSRKGGISDITVAKTRMGDNTEGSDQQKVNFNLIIKADVLGSLEAVVGMIEKIENPYVGVKIVSKGLGSVTDSEVLQAEASKAVIAAFNVKPTKTASALARDKKVKIGEYTVIYKLFEDVVEKLRLLIPAEQVYTELGAAKILKVFKKLEKSMIVGGQVTKGKIELNATTRVIRDEEVIGEGKITALQTGKADVKEVEQGLEFGIEFTGKIKIEEGDILEVYKEEEKARTLDVHSANR</sequence>
<feature type="binding site" evidence="7">
    <location>
        <begin position="176"/>
        <end position="183"/>
    </location>
    <ligand>
        <name>GTP</name>
        <dbReference type="ChEBI" id="CHEBI:37565"/>
    </ligand>
</feature>
<dbReference type="AlphaFoldDB" id="A0A2M7XDX9"/>
<comment type="function">
    <text evidence="7 8">One of the essential components for the initiation of protein synthesis. Protects formylmethionyl-tRNA from spontaneous hydrolysis and promotes its binding to the 30S ribosomal subunits. Also involved in the hydrolysis of GTP during the formation of the 70S ribosomal complex.</text>
</comment>
<evidence type="ECO:0000256" key="1">
    <source>
        <dbReference type="ARBA" id="ARBA00007733"/>
    </source>
</evidence>
<dbReference type="FunFam" id="2.40.30.10:FF:000008">
    <property type="entry name" value="Translation initiation factor IF-2"/>
    <property type="match status" value="1"/>
</dbReference>
<evidence type="ECO:0000259" key="9">
    <source>
        <dbReference type="PROSITE" id="PS51722"/>
    </source>
</evidence>
<dbReference type="PANTHER" id="PTHR43381">
    <property type="entry name" value="TRANSLATION INITIATION FACTOR IF-2-RELATED"/>
    <property type="match status" value="1"/>
</dbReference>
<dbReference type="Pfam" id="PF04760">
    <property type="entry name" value="IF2_N"/>
    <property type="match status" value="1"/>
</dbReference>
<dbReference type="InterPro" id="IPR006847">
    <property type="entry name" value="IF2_N"/>
</dbReference>
<name>A0A2M7XDX9_9BACT</name>
<feature type="region of interest" description="G-domain" evidence="7">
    <location>
        <begin position="170"/>
        <end position="318"/>
    </location>
</feature>
<protein>
    <recommendedName>
        <fullName evidence="2 7">Translation initiation factor IF-2</fullName>
    </recommendedName>
</protein>
<dbReference type="EMBL" id="PFWT01000018">
    <property type="protein sequence ID" value="PJA46077.1"/>
    <property type="molecule type" value="Genomic_DNA"/>
</dbReference>
<dbReference type="InterPro" id="IPR015760">
    <property type="entry name" value="TIF_IF2"/>
</dbReference>
<dbReference type="PROSITE" id="PS51722">
    <property type="entry name" value="G_TR_2"/>
    <property type="match status" value="1"/>
</dbReference>
<feature type="binding site" evidence="7">
    <location>
        <begin position="276"/>
        <end position="279"/>
    </location>
    <ligand>
        <name>GTP</name>
        <dbReference type="ChEBI" id="CHEBI:37565"/>
    </ligand>
</feature>
<feature type="binding site" evidence="7">
    <location>
        <begin position="222"/>
        <end position="226"/>
    </location>
    <ligand>
        <name>GTP</name>
        <dbReference type="ChEBI" id="CHEBI:37565"/>
    </ligand>
</feature>
<dbReference type="Gene3D" id="3.40.50.10050">
    <property type="entry name" value="Translation initiation factor IF- 2, domain 3"/>
    <property type="match status" value="1"/>
</dbReference>
<dbReference type="InterPro" id="IPR044145">
    <property type="entry name" value="IF2_II"/>
</dbReference>
<evidence type="ECO:0000256" key="3">
    <source>
        <dbReference type="ARBA" id="ARBA00022540"/>
    </source>
</evidence>
<dbReference type="FunFam" id="3.40.50.300:FF:000019">
    <property type="entry name" value="Translation initiation factor IF-2"/>
    <property type="match status" value="1"/>
</dbReference>
<gene>
    <name evidence="7" type="primary">infB</name>
    <name evidence="10" type="ORF">CO173_03820</name>
</gene>
<comment type="subcellular location">
    <subcellularLocation>
        <location evidence="7">Cytoplasm</location>
    </subcellularLocation>
</comment>
<dbReference type="Gene3D" id="2.40.30.10">
    <property type="entry name" value="Translation factors"/>
    <property type="match status" value="2"/>
</dbReference>
<dbReference type="GO" id="GO:0003743">
    <property type="term" value="F:translation initiation factor activity"/>
    <property type="evidence" value="ECO:0007669"/>
    <property type="project" value="UniProtKB-UniRule"/>
</dbReference>
<dbReference type="FunFam" id="3.40.50.10050:FF:000001">
    <property type="entry name" value="Translation initiation factor IF-2"/>
    <property type="match status" value="1"/>
</dbReference>
<dbReference type="Pfam" id="PF11987">
    <property type="entry name" value="IF-2"/>
    <property type="match status" value="1"/>
</dbReference>
<dbReference type="SUPFAM" id="SSF52540">
    <property type="entry name" value="P-loop containing nucleoside triphosphate hydrolases"/>
    <property type="match status" value="1"/>
</dbReference>
<keyword evidence="6 7" id="KW-0342">GTP-binding</keyword>
<keyword evidence="4 7" id="KW-0547">Nucleotide-binding</keyword>
<keyword evidence="5 7" id="KW-0648">Protein biosynthesis</keyword>
<keyword evidence="3 7" id="KW-0396">Initiation factor</keyword>
<evidence type="ECO:0000256" key="2">
    <source>
        <dbReference type="ARBA" id="ARBA00020675"/>
    </source>
</evidence>
<evidence type="ECO:0000313" key="11">
    <source>
        <dbReference type="Proteomes" id="UP000231263"/>
    </source>
</evidence>
<keyword evidence="7" id="KW-0963">Cytoplasm</keyword>
<dbReference type="SUPFAM" id="SSF52156">
    <property type="entry name" value="Initiation factor IF2/eIF5b, domain 3"/>
    <property type="match status" value="1"/>
</dbReference>
<dbReference type="NCBIfam" id="TIGR00487">
    <property type="entry name" value="IF-2"/>
    <property type="match status" value="1"/>
</dbReference>